<sequence length="227" mass="24784">MSPFTFMSASVDDLFILPACNEDLQILVRDKDFLLVNKPTRLLSVPGRHPQNRDSVISRLQADYPGATIVHRLDFDTSGVMVVPLTKAALSHISKQFQARSVSKHYTAVVAGLIAQDEGLIDLPIAAGEGPKYKICLQTGKPSVTEYTVLSRDTQAGTTRVWLHPITGRSHQLRLHLQAIGHPILGCEFYGGEHANAAERLLLHATDLGFVHPSTGEVVFVEVAPGF</sequence>
<keyword evidence="6" id="KW-1185">Reference proteome</keyword>
<comment type="caution">
    <text evidence="5">The sequence shown here is derived from an EMBL/GenBank/DDBJ whole genome shotgun (WGS) entry which is preliminary data.</text>
</comment>
<evidence type="ECO:0000313" key="6">
    <source>
        <dbReference type="Proteomes" id="UP001595555"/>
    </source>
</evidence>
<dbReference type="SUPFAM" id="SSF55120">
    <property type="entry name" value="Pseudouridine synthase"/>
    <property type="match status" value="1"/>
</dbReference>
<dbReference type="CDD" id="cd02869">
    <property type="entry name" value="PseudoU_synth_RluA_like"/>
    <property type="match status" value="1"/>
</dbReference>
<dbReference type="InterPro" id="IPR006145">
    <property type="entry name" value="PsdUridine_synth_RsuA/RluA"/>
</dbReference>
<dbReference type="Proteomes" id="UP001595555">
    <property type="component" value="Unassembled WGS sequence"/>
</dbReference>
<dbReference type="EC" id="5.4.99.-" evidence="5"/>
<feature type="domain" description="Pseudouridine synthase RsuA/RluA-like" evidence="4">
    <location>
        <begin position="32"/>
        <end position="179"/>
    </location>
</feature>
<dbReference type="Pfam" id="PF00849">
    <property type="entry name" value="PseudoU_synth_2"/>
    <property type="match status" value="1"/>
</dbReference>
<proteinExistence type="inferred from homology"/>
<dbReference type="GO" id="GO:0016853">
    <property type="term" value="F:isomerase activity"/>
    <property type="evidence" value="ECO:0007669"/>
    <property type="project" value="UniProtKB-KW"/>
</dbReference>
<evidence type="ECO:0000256" key="1">
    <source>
        <dbReference type="ARBA" id="ARBA00010876"/>
    </source>
</evidence>
<evidence type="ECO:0000259" key="4">
    <source>
        <dbReference type="Pfam" id="PF00849"/>
    </source>
</evidence>
<accession>A0ABV7FGY8</accession>
<name>A0ABV7FGY8_9GAMM</name>
<evidence type="ECO:0000256" key="3">
    <source>
        <dbReference type="ARBA" id="ARBA00023235"/>
    </source>
</evidence>
<dbReference type="RefSeq" id="WP_378117179.1">
    <property type="nucleotide sequence ID" value="NZ_JBHRTF010000003.1"/>
</dbReference>
<dbReference type="InterPro" id="IPR020103">
    <property type="entry name" value="PsdUridine_synth_cat_dom_sf"/>
</dbReference>
<dbReference type="EMBL" id="JBHRTF010000003">
    <property type="protein sequence ID" value="MFC3115148.1"/>
    <property type="molecule type" value="Genomic_DNA"/>
</dbReference>
<gene>
    <name evidence="5" type="ORF">ACFODX_06235</name>
</gene>
<dbReference type="InterPro" id="IPR050188">
    <property type="entry name" value="RluA_PseudoU_synthase"/>
</dbReference>
<keyword evidence="3 5" id="KW-0413">Isomerase</keyword>
<keyword evidence="2" id="KW-0819">tRNA processing</keyword>
<comment type="similarity">
    <text evidence="1">Belongs to the pseudouridine synthase RluA family.</text>
</comment>
<protein>
    <submittedName>
        <fullName evidence="5">RluA family pseudouridine synthase</fullName>
        <ecNumber evidence="5">5.4.99.-</ecNumber>
    </submittedName>
</protein>
<dbReference type="Gene3D" id="3.30.2350.10">
    <property type="entry name" value="Pseudouridine synthase"/>
    <property type="match status" value="1"/>
</dbReference>
<dbReference type="PANTHER" id="PTHR21600:SF91">
    <property type="entry name" value="DUAL-SPECIFICITY RNA PSEUDOURIDINE SYNTHASE RLUA"/>
    <property type="match status" value="1"/>
</dbReference>
<evidence type="ECO:0000313" key="5">
    <source>
        <dbReference type="EMBL" id="MFC3115148.1"/>
    </source>
</evidence>
<reference evidence="6" key="1">
    <citation type="journal article" date="2019" name="Int. J. Syst. Evol. Microbiol.">
        <title>The Global Catalogue of Microorganisms (GCM) 10K type strain sequencing project: providing services to taxonomists for standard genome sequencing and annotation.</title>
        <authorList>
            <consortium name="The Broad Institute Genomics Platform"/>
            <consortium name="The Broad Institute Genome Sequencing Center for Infectious Disease"/>
            <person name="Wu L."/>
            <person name="Ma J."/>
        </authorList>
    </citation>
    <scope>NUCLEOTIDE SEQUENCE [LARGE SCALE GENOMIC DNA]</scope>
    <source>
        <strain evidence="6">KCTC 52237</strain>
    </source>
</reference>
<dbReference type="PANTHER" id="PTHR21600">
    <property type="entry name" value="MITOCHONDRIAL RNA PSEUDOURIDINE SYNTHASE"/>
    <property type="match status" value="1"/>
</dbReference>
<evidence type="ECO:0000256" key="2">
    <source>
        <dbReference type="ARBA" id="ARBA00022694"/>
    </source>
</evidence>
<organism evidence="5 6">
    <name type="scientific">Cellvibrio fontiphilus</name>
    <dbReference type="NCBI Taxonomy" id="1815559"/>
    <lineage>
        <taxon>Bacteria</taxon>
        <taxon>Pseudomonadati</taxon>
        <taxon>Pseudomonadota</taxon>
        <taxon>Gammaproteobacteria</taxon>
        <taxon>Cellvibrionales</taxon>
        <taxon>Cellvibrionaceae</taxon>
        <taxon>Cellvibrio</taxon>
    </lineage>
</organism>